<dbReference type="GeneID" id="60758952"/>
<sequence>MTKLKHQIHLGDFDQVDYDLLAIHTTLEDYRLAYKINQNLGILLSKNNNEIPVEINKQLATFSRFTYEDDEAMMTWDLIQNKQEIEFPSSNIGNSLFQENSITTQVNLVTDLKKVDFVLKIEHDEQIELREIIYKLNKIDLISTVYEVNPNEIKSKNNLIF</sequence>
<dbReference type="Proteomes" id="UP000304840">
    <property type="component" value="Chromosome"/>
</dbReference>
<accession>A0AAI8CHV7</accession>
<reference evidence="2" key="1">
    <citation type="submission" date="2016-03" db="EMBL/GenBank/DDBJ databases">
        <title>Flavobacterium columnare strain B185, complete genome.</title>
        <authorList>
            <person name="Sundberg L.-R."/>
            <person name="Papponen P."/>
            <person name="Laanto E."/>
        </authorList>
    </citation>
    <scope>NUCLEOTIDE SEQUENCE [LARGE SCALE GENOMIC DNA]</scope>
    <source>
        <strain evidence="2">B185</strain>
    </source>
</reference>
<dbReference type="EMBL" id="CP010992">
    <property type="protein sequence ID" value="AMO20240.1"/>
    <property type="molecule type" value="Genomic_DNA"/>
</dbReference>
<reference evidence="1 2" key="2">
    <citation type="submission" date="2019-05" db="EMBL/GenBank/DDBJ databases">
        <authorList>
            <person name="Ravantti J.J."/>
        </authorList>
    </citation>
    <scope>NUCLEOTIDE SEQUENCE [LARGE SCALE GENOMIC DNA]</scope>
    <source>
        <strain evidence="1 2">B185</strain>
    </source>
</reference>
<proteinExistence type="predicted"/>
<dbReference type="NCBIfam" id="NF033205">
    <property type="entry name" value="IPExxxVDY"/>
    <property type="match status" value="1"/>
</dbReference>
<dbReference type="InterPro" id="IPR047690">
    <property type="entry name" value="IPExxxVDY_fam"/>
</dbReference>
<dbReference type="AlphaFoldDB" id="A0AAI8CHV7"/>
<organism evidence="1 2">
    <name type="scientific">Flavobacterium columnare</name>
    <dbReference type="NCBI Taxonomy" id="996"/>
    <lineage>
        <taxon>Bacteria</taxon>
        <taxon>Pseudomonadati</taxon>
        <taxon>Bacteroidota</taxon>
        <taxon>Flavobacteriia</taxon>
        <taxon>Flavobacteriales</taxon>
        <taxon>Flavobacteriaceae</taxon>
        <taxon>Flavobacterium</taxon>
    </lineage>
</organism>
<protein>
    <submittedName>
        <fullName evidence="1">IPExxxVDY family protein</fullName>
    </submittedName>
</protein>
<evidence type="ECO:0000313" key="1">
    <source>
        <dbReference type="EMBL" id="AMO20240.1"/>
    </source>
</evidence>
<dbReference type="RefSeq" id="WP_014166713.1">
    <property type="nucleotide sequence ID" value="NZ_CP010992.1"/>
</dbReference>
<name>A0AAI8CHV7_9FLAO</name>
<gene>
    <name evidence="1" type="ORF">UN65_07710</name>
</gene>
<evidence type="ECO:0000313" key="2">
    <source>
        <dbReference type="Proteomes" id="UP000304840"/>
    </source>
</evidence>